<dbReference type="EMBL" id="CP027792">
    <property type="protein sequence ID" value="AVP57775.1"/>
    <property type="molecule type" value="Genomic_DNA"/>
</dbReference>
<dbReference type="Proteomes" id="UP000241829">
    <property type="component" value="Chromosome"/>
</dbReference>
<dbReference type="RefSeq" id="WP_106846328.1">
    <property type="nucleotide sequence ID" value="NZ_CP027792.1"/>
</dbReference>
<protein>
    <recommendedName>
        <fullName evidence="4">DUF3106 domain-containing protein</fullName>
    </recommendedName>
</protein>
<evidence type="ECO:0000313" key="2">
    <source>
        <dbReference type="EMBL" id="AVP57775.1"/>
    </source>
</evidence>
<feature type="compositionally biased region" description="Pro residues" evidence="1">
    <location>
        <begin position="246"/>
        <end position="263"/>
    </location>
</feature>
<dbReference type="OrthoDB" id="9796567at2"/>
<evidence type="ECO:0000313" key="3">
    <source>
        <dbReference type="Proteomes" id="UP000241829"/>
    </source>
</evidence>
<organism evidence="2 3">
    <name type="scientific">Pulveribacter suum</name>
    <dbReference type="NCBI Taxonomy" id="2116657"/>
    <lineage>
        <taxon>Bacteria</taxon>
        <taxon>Pseudomonadati</taxon>
        <taxon>Pseudomonadota</taxon>
        <taxon>Betaproteobacteria</taxon>
        <taxon>Burkholderiales</taxon>
        <taxon>Comamonadaceae</taxon>
        <taxon>Pulveribacter</taxon>
    </lineage>
</organism>
<dbReference type="KEGG" id="melm:C7H73_08960"/>
<dbReference type="InterPro" id="IPR021455">
    <property type="entry name" value="DUF3106"/>
</dbReference>
<gene>
    <name evidence="2" type="ORF">C7H73_08960</name>
</gene>
<evidence type="ECO:0000256" key="1">
    <source>
        <dbReference type="SAM" id="MobiDB-lite"/>
    </source>
</evidence>
<accession>A0A2P1NL43</accession>
<keyword evidence="3" id="KW-1185">Reference proteome</keyword>
<reference evidence="3" key="1">
    <citation type="submission" date="2018-03" db="EMBL/GenBank/DDBJ databases">
        <title>Genome sequencing of Melaminivora sp. strain SC2-7.</title>
        <authorList>
            <person name="Kim S.-J."/>
            <person name="Heo J."/>
            <person name="Ahn J.-H."/>
            <person name="Kwon S.-W."/>
        </authorList>
    </citation>
    <scope>NUCLEOTIDE SEQUENCE [LARGE SCALE GENOMIC DNA]</scope>
    <source>
        <strain evidence="3">SC2-7</strain>
    </source>
</reference>
<dbReference type="AlphaFoldDB" id="A0A2P1NL43"/>
<evidence type="ECO:0008006" key="4">
    <source>
        <dbReference type="Google" id="ProtNLM"/>
    </source>
</evidence>
<feature type="region of interest" description="Disordered" evidence="1">
    <location>
        <begin position="206"/>
        <end position="276"/>
    </location>
</feature>
<dbReference type="Pfam" id="PF11304">
    <property type="entry name" value="DUF3106"/>
    <property type="match status" value="1"/>
</dbReference>
<sequence length="276" mass="29506">MTASPPQRSPRLVPALVLASLLLAGLAATGWRAIGWVRMAPSTPVPVQALADSRHRAAGETRAVAQPEVGPPWSALTTAQKEALYPLASRWSVLSEAQKLHWLKLAAGFHSLAPREQEKMLARLTDWASLSAQQRSQARLNYAATTALAPDSKRAKWEAYQALSEEEKQRLAARAVRRPAGAATAVRPSPKKLVRVPAAISAPAAVANPPKIPRPAEPHLPQALPVPPPVVVETRPVEMPSAQPQSLPPLPLGVESPPAPPQEPLSGHMEPLHPPQ</sequence>
<name>A0A2P1NL43_9BURK</name>
<proteinExistence type="predicted"/>